<accession>A0A254NAW9</accession>
<protein>
    <recommendedName>
        <fullName evidence="4">DUF2189 domain-containing protein</fullName>
    </recommendedName>
</protein>
<evidence type="ECO:0000313" key="3">
    <source>
        <dbReference type="Proteomes" id="UP000197446"/>
    </source>
</evidence>
<feature type="transmembrane region" description="Helical" evidence="1">
    <location>
        <begin position="224"/>
        <end position="247"/>
    </location>
</feature>
<dbReference type="AlphaFoldDB" id="A0A254NAW9"/>
<gene>
    <name evidence="2" type="ORF">CDO81_01125</name>
</gene>
<sequence>MSSDVSDAPEQYPPGYVPYVPEPPVELGPRLQRLRLTAPLRWLRLGWGDFRRAPGVGLFFGLCFALMGLAVLMVFRHAPIYTLALCAGFVLLGPLLCLGLYQVSLRLERGETPTLDDAIGAWMTNLKQIAIFGFVLLILEMLWGRAALVIFAVSFDGMPDFAGSIHKLLSADTLGFVTAYLAVGAVFAGLIFGISVIAMPLLLDRETDAVTAGLASLKLCLTQPLVMAFWGFTVTVLVLLAMLPYFAGLLVIGPWLGHASWHLYRDALGQGPAE</sequence>
<feature type="transmembrane region" description="Helical" evidence="1">
    <location>
        <begin position="53"/>
        <end position="74"/>
    </location>
</feature>
<dbReference type="Pfam" id="PF09955">
    <property type="entry name" value="DUF2189"/>
    <property type="match status" value="1"/>
</dbReference>
<evidence type="ECO:0000256" key="1">
    <source>
        <dbReference type="SAM" id="Phobius"/>
    </source>
</evidence>
<evidence type="ECO:0000313" key="2">
    <source>
        <dbReference type="EMBL" id="OWR05116.1"/>
    </source>
</evidence>
<organism evidence="2 3">
    <name type="scientific">Roseateles puraquae</name>
    <dbReference type="NCBI Taxonomy" id="431059"/>
    <lineage>
        <taxon>Bacteria</taxon>
        <taxon>Pseudomonadati</taxon>
        <taxon>Pseudomonadota</taxon>
        <taxon>Betaproteobacteria</taxon>
        <taxon>Burkholderiales</taxon>
        <taxon>Sphaerotilaceae</taxon>
        <taxon>Roseateles</taxon>
    </lineage>
</organism>
<keyword evidence="1" id="KW-0812">Transmembrane</keyword>
<dbReference type="EMBL" id="NISI01000001">
    <property type="protein sequence ID" value="OWR05116.1"/>
    <property type="molecule type" value="Genomic_DNA"/>
</dbReference>
<name>A0A254NAW9_9BURK</name>
<dbReference type="Proteomes" id="UP000197446">
    <property type="component" value="Unassembled WGS sequence"/>
</dbReference>
<feature type="transmembrane region" description="Helical" evidence="1">
    <location>
        <begin position="80"/>
        <end position="101"/>
    </location>
</feature>
<reference evidence="2 3" key="1">
    <citation type="journal article" date="2007" name="Int. J. Syst. Evol. Microbiol.">
        <title>Description of Pelomonas aquatica sp. nov. and Pelomonas puraquae sp. nov., isolated from industrial and haemodialysis water.</title>
        <authorList>
            <person name="Gomila M."/>
            <person name="Bowien B."/>
            <person name="Falsen E."/>
            <person name="Moore E.R."/>
            <person name="Lalucat J."/>
        </authorList>
    </citation>
    <scope>NUCLEOTIDE SEQUENCE [LARGE SCALE GENOMIC DNA]</scope>
    <source>
        <strain evidence="2 3">CCUG 52769</strain>
    </source>
</reference>
<evidence type="ECO:0008006" key="4">
    <source>
        <dbReference type="Google" id="ProtNLM"/>
    </source>
</evidence>
<keyword evidence="1" id="KW-0472">Membrane</keyword>
<feature type="transmembrane region" description="Helical" evidence="1">
    <location>
        <begin position="175"/>
        <end position="203"/>
    </location>
</feature>
<keyword evidence="1" id="KW-1133">Transmembrane helix</keyword>
<dbReference type="InterPro" id="IPR018692">
    <property type="entry name" value="DUF2189"/>
</dbReference>
<comment type="caution">
    <text evidence="2">The sequence shown here is derived from an EMBL/GenBank/DDBJ whole genome shotgun (WGS) entry which is preliminary data.</text>
</comment>
<feature type="transmembrane region" description="Helical" evidence="1">
    <location>
        <begin position="129"/>
        <end position="155"/>
    </location>
</feature>
<keyword evidence="3" id="KW-1185">Reference proteome</keyword>
<dbReference type="OrthoDB" id="5621705at2"/>
<proteinExistence type="predicted"/>
<dbReference type="RefSeq" id="WP_088481328.1">
    <property type="nucleotide sequence ID" value="NZ_SGUE01000003.1"/>
</dbReference>